<evidence type="ECO:0000313" key="3">
    <source>
        <dbReference type="Proteomes" id="UP000092993"/>
    </source>
</evidence>
<dbReference type="OrthoDB" id="2689908at2759"/>
<sequence length="347" mass="38332">MKCRSDHFAYRRLTSDYSWEGVTFSVDWLKMIRKEENVLDIPLVDASGPASENTPHLGGDLLATANALRAMRIPLDGAAAPAKDSTEEYVFDWDDEPSPQFQLAPKHRLGVPRGDIKFIVFDLFGTVLDRDRAIRDALSPLKGQFTATEMFELYIESEALRRICSPDAPISELIRSALEDVARHADVAVDEEVLNSTMQQIIRPQLYPDAMPAVNALYMHGYRLIYMSSGDANSIRQVQSPLASKLEISWTMSIASHSPMPDSYASLFEHCAATVPSIKPDQIMVVTSSRYRVVEPASDAGMPSALVQRAENLESKVDFRDNGVPATVTVDGLGSLCEWLGVPLVNG</sequence>
<dbReference type="InterPro" id="IPR023214">
    <property type="entry name" value="HAD_sf"/>
</dbReference>
<dbReference type="Gene3D" id="3.40.50.1000">
    <property type="entry name" value="HAD superfamily/HAD-like"/>
    <property type="match status" value="1"/>
</dbReference>
<dbReference type="Proteomes" id="UP000092993">
    <property type="component" value="Unassembled WGS sequence"/>
</dbReference>
<evidence type="ECO:0000313" key="2">
    <source>
        <dbReference type="EMBL" id="OBZ66380.1"/>
    </source>
</evidence>
<name>A0A1C7LP28_GRIFR</name>
<dbReference type="PANTHER" id="PTHR43316">
    <property type="entry name" value="HYDROLASE, HALOACID DELAHOGENASE-RELATED"/>
    <property type="match status" value="1"/>
</dbReference>
<gene>
    <name evidence="2" type="ORF">A0H81_13636</name>
</gene>
<dbReference type="InterPro" id="IPR036412">
    <property type="entry name" value="HAD-like_sf"/>
</dbReference>
<reference evidence="2 3" key="1">
    <citation type="submission" date="2016-03" db="EMBL/GenBank/DDBJ databases">
        <title>Whole genome sequencing of Grifola frondosa 9006-11.</title>
        <authorList>
            <person name="Min B."/>
            <person name="Park H."/>
            <person name="Kim J.-G."/>
            <person name="Cho H."/>
            <person name="Oh Y.-L."/>
            <person name="Kong W.-S."/>
            <person name="Choi I.-G."/>
        </authorList>
    </citation>
    <scope>NUCLEOTIDE SEQUENCE [LARGE SCALE GENOMIC DNA]</scope>
    <source>
        <strain evidence="2 3">9006-11</strain>
    </source>
</reference>
<keyword evidence="3" id="KW-1185">Reference proteome</keyword>
<dbReference type="GO" id="GO:0016787">
    <property type="term" value="F:hydrolase activity"/>
    <property type="evidence" value="ECO:0007669"/>
    <property type="project" value="UniProtKB-KW"/>
</dbReference>
<proteinExistence type="predicted"/>
<dbReference type="PANTHER" id="PTHR43316:SF9">
    <property type="entry name" value="ACID DEHALOGENASE, PUTATIVE (AFU_ORTHOLOGUE AFUA_6G14460)-RELATED"/>
    <property type="match status" value="1"/>
</dbReference>
<comment type="caution">
    <text evidence="2">The sequence shown here is derived from an EMBL/GenBank/DDBJ whole genome shotgun (WGS) entry which is preliminary data.</text>
</comment>
<organism evidence="2 3">
    <name type="scientific">Grifola frondosa</name>
    <name type="common">Maitake</name>
    <name type="synonym">Polyporus frondosus</name>
    <dbReference type="NCBI Taxonomy" id="5627"/>
    <lineage>
        <taxon>Eukaryota</taxon>
        <taxon>Fungi</taxon>
        <taxon>Dikarya</taxon>
        <taxon>Basidiomycota</taxon>
        <taxon>Agaricomycotina</taxon>
        <taxon>Agaricomycetes</taxon>
        <taxon>Polyporales</taxon>
        <taxon>Grifolaceae</taxon>
        <taxon>Grifola</taxon>
    </lineage>
</organism>
<dbReference type="SUPFAM" id="SSF56784">
    <property type="entry name" value="HAD-like"/>
    <property type="match status" value="1"/>
</dbReference>
<dbReference type="InterPro" id="IPR051540">
    <property type="entry name" value="S-2-haloacid_dehalogenase"/>
</dbReference>
<dbReference type="Gene3D" id="1.10.150.750">
    <property type="match status" value="1"/>
</dbReference>
<keyword evidence="1" id="KW-0378">Hydrolase</keyword>
<evidence type="ECO:0000256" key="1">
    <source>
        <dbReference type="ARBA" id="ARBA00022801"/>
    </source>
</evidence>
<protein>
    <submittedName>
        <fullName evidence="2">Uncharacterized protein</fullName>
    </submittedName>
</protein>
<dbReference type="EMBL" id="LUGG01000031">
    <property type="protein sequence ID" value="OBZ66380.1"/>
    <property type="molecule type" value="Genomic_DNA"/>
</dbReference>
<accession>A0A1C7LP28</accession>
<dbReference type="AlphaFoldDB" id="A0A1C7LP28"/>